<reference evidence="2 3" key="1">
    <citation type="journal article" date="2020" name="bioRxiv">
        <title>Whole genome comparisons of ergot fungi reveals the divergence and evolution of species within the genus Claviceps are the result of varying mechanisms driving genome evolution and host range expansion.</title>
        <authorList>
            <person name="Wyka S.A."/>
            <person name="Mondo S.J."/>
            <person name="Liu M."/>
            <person name="Dettman J."/>
            <person name="Nalam V."/>
            <person name="Broders K.D."/>
        </authorList>
    </citation>
    <scope>NUCLEOTIDE SEQUENCE [LARGE SCALE GENOMIC DNA]</scope>
    <source>
        <strain evidence="2 3">Clav52</strain>
    </source>
</reference>
<accession>A0A9P7TZG9</accession>
<dbReference type="Proteomes" id="UP000707071">
    <property type="component" value="Unassembled WGS sequence"/>
</dbReference>
<organism evidence="2 3">
    <name type="scientific">Claviceps aff. purpurea</name>
    <dbReference type="NCBI Taxonomy" id="1967640"/>
    <lineage>
        <taxon>Eukaryota</taxon>
        <taxon>Fungi</taxon>
        <taxon>Dikarya</taxon>
        <taxon>Ascomycota</taxon>
        <taxon>Pezizomycotina</taxon>
        <taxon>Sordariomycetes</taxon>
        <taxon>Hypocreomycetidae</taxon>
        <taxon>Hypocreales</taxon>
        <taxon>Clavicipitaceae</taxon>
        <taxon>Claviceps</taxon>
    </lineage>
</organism>
<feature type="region of interest" description="Disordered" evidence="1">
    <location>
        <begin position="1"/>
        <end position="30"/>
    </location>
</feature>
<sequence length="149" mass="15683">SRNSAQQPKGAYSHDNGLLSRLLDPPTAADEMPSDAIHLSAALTPGFSGFSRMRESTLSVYRQLACPVQNAAALLHARSSSGPSEPLLNFARAGSNATTSSRPFAALPAPSLTLIGLPAVHVTGHSFLRGAPQHVDEAGLSREQIQCRE</sequence>
<dbReference type="EMBL" id="SRRH01000859">
    <property type="protein sequence ID" value="KAG6284492.1"/>
    <property type="molecule type" value="Genomic_DNA"/>
</dbReference>
<feature type="non-terminal residue" evidence="2">
    <location>
        <position position="149"/>
    </location>
</feature>
<dbReference type="AlphaFoldDB" id="A0A9P7TZG9"/>
<protein>
    <submittedName>
        <fullName evidence="2">Uncharacterized protein</fullName>
    </submittedName>
</protein>
<keyword evidence="3" id="KW-1185">Reference proteome</keyword>
<evidence type="ECO:0000313" key="2">
    <source>
        <dbReference type="EMBL" id="KAG6284492.1"/>
    </source>
</evidence>
<name>A0A9P7TZG9_9HYPO</name>
<proteinExistence type="predicted"/>
<gene>
    <name evidence="2" type="ORF">E4U09_007855</name>
</gene>
<comment type="caution">
    <text evidence="2">The sequence shown here is derived from an EMBL/GenBank/DDBJ whole genome shotgun (WGS) entry which is preliminary data.</text>
</comment>
<evidence type="ECO:0000313" key="3">
    <source>
        <dbReference type="Proteomes" id="UP000707071"/>
    </source>
</evidence>
<evidence type="ECO:0000256" key="1">
    <source>
        <dbReference type="SAM" id="MobiDB-lite"/>
    </source>
</evidence>